<keyword evidence="1" id="KW-0175">Coiled coil</keyword>
<sequence length="84" mass="10219">MDFGGSEVRAMLMYWKIRKGLFNLHTSLSNKLDIYQLEKDTNEAFYKNLEEIRKRASENELKNLENVEKSYQLRYEEQNRFYKA</sequence>
<name>A0A6J5M5P8_9CAUD</name>
<accession>A0A6J5M5P8</accession>
<proteinExistence type="predicted"/>
<dbReference type="EMBL" id="LR796668">
    <property type="protein sequence ID" value="CAB4158326.1"/>
    <property type="molecule type" value="Genomic_DNA"/>
</dbReference>
<evidence type="ECO:0000256" key="1">
    <source>
        <dbReference type="SAM" id="Coils"/>
    </source>
</evidence>
<organism evidence="2">
    <name type="scientific">uncultured Caudovirales phage</name>
    <dbReference type="NCBI Taxonomy" id="2100421"/>
    <lineage>
        <taxon>Viruses</taxon>
        <taxon>Duplodnaviria</taxon>
        <taxon>Heunggongvirae</taxon>
        <taxon>Uroviricota</taxon>
        <taxon>Caudoviricetes</taxon>
        <taxon>Peduoviridae</taxon>
        <taxon>Maltschvirus</taxon>
        <taxon>Maltschvirus maltsch</taxon>
    </lineage>
</organism>
<feature type="coiled-coil region" evidence="1">
    <location>
        <begin position="47"/>
        <end position="74"/>
    </location>
</feature>
<evidence type="ECO:0000313" key="3">
    <source>
        <dbReference type="EMBL" id="CAB4158326.1"/>
    </source>
</evidence>
<gene>
    <name evidence="2" type="ORF">UFOVP427_22</name>
    <name evidence="3" type="ORF">UFOVP697_40</name>
</gene>
<protein>
    <submittedName>
        <fullName evidence="2">Uncharacterized protein</fullName>
    </submittedName>
</protein>
<dbReference type="EMBL" id="LR796400">
    <property type="protein sequence ID" value="CAB4142054.1"/>
    <property type="molecule type" value="Genomic_DNA"/>
</dbReference>
<reference evidence="2" key="1">
    <citation type="submission" date="2020-04" db="EMBL/GenBank/DDBJ databases">
        <authorList>
            <person name="Chiriac C."/>
            <person name="Salcher M."/>
            <person name="Ghai R."/>
            <person name="Kavagutti S V."/>
        </authorList>
    </citation>
    <scope>NUCLEOTIDE SEQUENCE</scope>
</reference>
<evidence type="ECO:0000313" key="2">
    <source>
        <dbReference type="EMBL" id="CAB4142054.1"/>
    </source>
</evidence>